<organism evidence="3 4">
    <name type="scientific">Trypanosoma rangeli</name>
    <dbReference type="NCBI Taxonomy" id="5698"/>
    <lineage>
        <taxon>Eukaryota</taxon>
        <taxon>Discoba</taxon>
        <taxon>Euglenozoa</taxon>
        <taxon>Kinetoplastea</taxon>
        <taxon>Metakinetoplastina</taxon>
        <taxon>Trypanosomatida</taxon>
        <taxon>Trypanosomatidae</taxon>
        <taxon>Trypanosoma</taxon>
        <taxon>Herpetosoma</taxon>
    </lineage>
</organism>
<reference evidence="3 4" key="1">
    <citation type="journal article" date="2018" name="BMC Genomics">
        <title>Genomic comparison of Trypanosoma conorhini and Trypanosoma rangeli to Trypanosoma cruzi strains of high and low virulence.</title>
        <authorList>
            <person name="Bradwell K.R."/>
            <person name="Koparde V.N."/>
            <person name="Matveyev A.V."/>
            <person name="Serrano M.G."/>
            <person name="Alves J.M."/>
            <person name="Parikh H."/>
            <person name="Huang B."/>
            <person name="Lee V."/>
            <person name="Espinosa-Alvarez O."/>
            <person name="Ortiz P.A."/>
            <person name="Costa-Martins A.G."/>
            <person name="Teixeira M.M."/>
            <person name="Buck G.A."/>
        </authorList>
    </citation>
    <scope>NUCLEOTIDE SEQUENCE [LARGE SCALE GENOMIC DNA]</scope>
    <source>
        <strain evidence="3 4">AM80</strain>
    </source>
</reference>
<dbReference type="InterPro" id="IPR015360">
    <property type="entry name" value="XPC-bd"/>
</dbReference>
<dbReference type="SUPFAM" id="SSF101238">
    <property type="entry name" value="XPC-binding domain"/>
    <property type="match status" value="1"/>
</dbReference>
<proteinExistence type="predicted"/>
<gene>
    <name evidence="3" type="ORF">TraAM80_04317</name>
</gene>
<dbReference type="OrthoDB" id="240582at2759"/>
<feature type="compositionally biased region" description="Low complexity" evidence="1">
    <location>
        <begin position="293"/>
        <end position="305"/>
    </location>
</feature>
<feature type="domain" description="XPC-binding" evidence="2">
    <location>
        <begin position="169"/>
        <end position="223"/>
    </location>
</feature>
<dbReference type="GO" id="GO:0003684">
    <property type="term" value="F:damaged DNA binding"/>
    <property type="evidence" value="ECO:0007669"/>
    <property type="project" value="InterPro"/>
</dbReference>
<evidence type="ECO:0000313" key="3">
    <source>
        <dbReference type="EMBL" id="RNF05850.1"/>
    </source>
</evidence>
<dbReference type="VEuPathDB" id="TriTrypDB:TRSC58_05278"/>
<feature type="compositionally biased region" description="Polar residues" evidence="1">
    <location>
        <begin position="310"/>
        <end position="321"/>
    </location>
</feature>
<dbReference type="GeneID" id="40328250"/>
<dbReference type="RefSeq" id="XP_029238927.1">
    <property type="nucleotide sequence ID" value="XM_029381250.1"/>
</dbReference>
<dbReference type="Pfam" id="PF09280">
    <property type="entry name" value="XPC-binding"/>
    <property type="match status" value="1"/>
</dbReference>
<protein>
    <recommendedName>
        <fullName evidence="2">XPC-binding domain-containing protein</fullName>
    </recommendedName>
</protein>
<evidence type="ECO:0000313" key="4">
    <source>
        <dbReference type="Proteomes" id="UP000283634"/>
    </source>
</evidence>
<keyword evidence="4" id="KW-1185">Reference proteome</keyword>
<evidence type="ECO:0000256" key="1">
    <source>
        <dbReference type="SAM" id="MobiDB-lite"/>
    </source>
</evidence>
<dbReference type="EMBL" id="MKGL01000124">
    <property type="protein sequence ID" value="RNF05850.1"/>
    <property type="molecule type" value="Genomic_DNA"/>
</dbReference>
<accession>A0A3R7L1R8</accession>
<feature type="compositionally biased region" description="Basic and acidic residues" evidence="1">
    <location>
        <begin position="280"/>
        <end position="292"/>
    </location>
</feature>
<comment type="caution">
    <text evidence="3">The sequence shown here is derived from an EMBL/GenBank/DDBJ whole genome shotgun (WGS) entry which is preliminary data.</text>
</comment>
<dbReference type="InterPro" id="IPR036353">
    <property type="entry name" value="XPC-bd_sf"/>
</dbReference>
<dbReference type="Proteomes" id="UP000283634">
    <property type="component" value="Unassembled WGS sequence"/>
</dbReference>
<name>A0A3R7L1R8_TRYRA</name>
<dbReference type="AlphaFoldDB" id="A0A3R7L1R8"/>
<sequence>MTFSSAPSTIELKTVAGRKCSVEPPFTVQHLVDVAVEQLHFERESVKLFVGKRLIYAWRRENLEPDRRLLGKVTVPEGDGVLVMGRPVLRKKTHATGAKGVDAPKQLVDVKRPTLNPADFAADDGMNIRVGPKDKGLYRFLKPLVFMLGRRGLHHFFLLVKGQRGHFPESFQSHPVMVCIVEYVDRDPSRLKEVLTTIQEEEPGLLRWIETHAEFFLHAINSPPQWRDDTSPMWLIRHAKRVYSMEATTKTACKSNLARMMTTSYRHVESFSEDFTDTETSPRENGIPRDIDSSGTSCSFESSCTAPLEDTSSSTVMRYDK</sequence>
<dbReference type="Gene3D" id="1.10.10.540">
    <property type="entry name" value="XPC-binding domain"/>
    <property type="match status" value="1"/>
</dbReference>
<dbReference type="GO" id="GO:0043161">
    <property type="term" value="P:proteasome-mediated ubiquitin-dependent protein catabolic process"/>
    <property type="evidence" value="ECO:0007669"/>
    <property type="project" value="InterPro"/>
</dbReference>
<evidence type="ECO:0000259" key="2">
    <source>
        <dbReference type="Pfam" id="PF09280"/>
    </source>
</evidence>
<dbReference type="GO" id="GO:0006289">
    <property type="term" value="P:nucleotide-excision repair"/>
    <property type="evidence" value="ECO:0007669"/>
    <property type="project" value="InterPro"/>
</dbReference>
<feature type="region of interest" description="Disordered" evidence="1">
    <location>
        <begin position="272"/>
        <end position="321"/>
    </location>
</feature>